<comment type="caution">
    <text evidence="8">The sequence shown here is derived from an EMBL/GenBank/DDBJ whole genome shotgun (WGS) entry which is preliminary data.</text>
</comment>
<evidence type="ECO:0000256" key="4">
    <source>
        <dbReference type="ARBA" id="ARBA00022723"/>
    </source>
</evidence>
<evidence type="ECO:0000256" key="2">
    <source>
        <dbReference type="ARBA" id="ARBA00022485"/>
    </source>
</evidence>
<protein>
    <submittedName>
        <fullName evidence="8">Radical SAM protein with 4Fe4S-binding SPASM domain</fullName>
    </submittedName>
</protein>
<dbReference type="InterPro" id="IPR000385">
    <property type="entry name" value="MoaA_NifB_PqqE_Fe-S-bd_CS"/>
</dbReference>
<dbReference type="InterPro" id="IPR023885">
    <property type="entry name" value="4Fe4S-binding_SPASM_dom"/>
</dbReference>
<dbReference type="Pfam" id="PF04055">
    <property type="entry name" value="Radical_SAM"/>
    <property type="match status" value="1"/>
</dbReference>
<dbReference type="EMBL" id="SMAO01000006">
    <property type="protein sequence ID" value="TCT20220.1"/>
    <property type="molecule type" value="Genomic_DNA"/>
</dbReference>
<dbReference type="PANTHER" id="PTHR11228">
    <property type="entry name" value="RADICAL SAM DOMAIN PROTEIN"/>
    <property type="match status" value="1"/>
</dbReference>
<dbReference type="PANTHER" id="PTHR11228:SF35">
    <property type="entry name" value="MOLYBDENUM COFACTOR BIOSYNTHESIS PROTEIN A-RELATED"/>
    <property type="match status" value="1"/>
</dbReference>
<evidence type="ECO:0000313" key="9">
    <source>
        <dbReference type="Proteomes" id="UP000295717"/>
    </source>
</evidence>
<dbReference type="CDD" id="cd01335">
    <property type="entry name" value="Radical_SAM"/>
    <property type="match status" value="1"/>
</dbReference>
<dbReference type="PROSITE" id="PS51918">
    <property type="entry name" value="RADICAL_SAM"/>
    <property type="match status" value="1"/>
</dbReference>
<feature type="domain" description="Radical SAM core" evidence="7">
    <location>
        <begin position="4"/>
        <end position="234"/>
    </location>
</feature>
<accession>A0A4R3MUQ6</accession>
<dbReference type="InterPro" id="IPR007197">
    <property type="entry name" value="rSAM"/>
</dbReference>
<sequence length="324" mass="36265">MLPLGAPQYVMIDVCNACNFRCVFCPTSDKELLRSVNRPIGLMQLSLYKSIIDQLTAFGGNIAVLSLHKDGEPLLHKDIAEMVAYATSHKVASSTEITTNASRLSPALSDALLDAGLNAIRISVEHVTNEGYLRVTQNYDDYDSILENVRYFYSEARRRRSATKILAKIIDTGLSNSEREKFIRDFRPISDVARIEGIMGWSNSNIKDFTLGLNPRVGMDGVTPIKPSRIVCPEPFKMLAINFNGTVSPCCDDWALALIIGDITKKSIPEIWNGPELGRLRKAHLQGLRSEYAACAHCHYMLGVTDLFDLDDARERLLKRYNYD</sequence>
<evidence type="ECO:0000256" key="6">
    <source>
        <dbReference type="ARBA" id="ARBA00023014"/>
    </source>
</evidence>
<dbReference type="AlphaFoldDB" id="A0A4R3MUQ6"/>
<dbReference type="SFLD" id="SFLDS00029">
    <property type="entry name" value="Radical_SAM"/>
    <property type="match status" value="1"/>
</dbReference>
<evidence type="ECO:0000313" key="8">
    <source>
        <dbReference type="EMBL" id="TCT20220.1"/>
    </source>
</evidence>
<evidence type="ECO:0000259" key="7">
    <source>
        <dbReference type="PROSITE" id="PS51918"/>
    </source>
</evidence>
<keyword evidence="3" id="KW-0949">S-adenosyl-L-methionine</keyword>
<dbReference type="GO" id="GO:0046872">
    <property type="term" value="F:metal ion binding"/>
    <property type="evidence" value="ECO:0007669"/>
    <property type="project" value="UniProtKB-KW"/>
</dbReference>
<dbReference type="InterPro" id="IPR058240">
    <property type="entry name" value="rSAM_sf"/>
</dbReference>
<dbReference type="Pfam" id="PF13186">
    <property type="entry name" value="SPASM"/>
    <property type="match status" value="1"/>
</dbReference>
<dbReference type="InterPro" id="IPR034391">
    <property type="entry name" value="AdoMet-like_SPASM_containing"/>
</dbReference>
<keyword evidence="2" id="KW-0004">4Fe-4S</keyword>
<gene>
    <name evidence="8" type="ORF">EDC35_106147</name>
</gene>
<evidence type="ECO:0000256" key="1">
    <source>
        <dbReference type="ARBA" id="ARBA00001966"/>
    </source>
</evidence>
<dbReference type="Gene3D" id="3.20.20.70">
    <property type="entry name" value="Aldolase class I"/>
    <property type="match status" value="1"/>
</dbReference>
<evidence type="ECO:0000256" key="3">
    <source>
        <dbReference type="ARBA" id="ARBA00022691"/>
    </source>
</evidence>
<name>A0A4R3MUQ6_9GAMM</name>
<keyword evidence="6" id="KW-0411">Iron-sulfur</keyword>
<dbReference type="InterPro" id="IPR013785">
    <property type="entry name" value="Aldolase_TIM"/>
</dbReference>
<dbReference type="InterPro" id="IPR050377">
    <property type="entry name" value="Radical_SAM_PqqE_MftC-like"/>
</dbReference>
<keyword evidence="5" id="KW-0408">Iron</keyword>
<evidence type="ECO:0000256" key="5">
    <source>
        <dbReference type="ARBA" id="ARBA00023004"/>
    </source>
</evidence>
<dbReference type="Proteomes" id="UP000295717">
    <property type="component" value="Unassembled WGS sequence"/>
</dbReference>
<dbReference type="RefSeq" id="WP_132977615.1">
    <property type="nucleotide sequence ID" value="NZ_SMAO01000006.1"/>
</dbReference>
<dbReference type="GO" id="GO:0051539">
    <property type="term" value="F:4 iron, 4 sulfur cluster binding"/>
    <property type="evidence" value="ECO:0007669"/>
    <property type="project" value="UniProtKB-KW"/>
</dbReference>
<dbReference type="SFLD" id="SFLDG01387">
    <property type="entry name" value="BtrN-like_SPASM_domain_contain"/>
    <property type="match status" value="1"/>
</dbReference>
<organism evidence="8 9">
    <name type="scientific">Thiobaca trueperi</name>
    <dbReference type="NCBI Taxonomy" id="127458"/>
    <lineage>
        <taxon>Bacteria</taxon>
        <taxon>Pseudomonadati</taxon>
        <taxon>Pseudomonadota</taxon>
        <taxon>Gammaproteobacteria</taxon>
        <taxon>Chromatiales</taxon>
        <taxon>Chromatiaceae</taxon>
        <taxon>Thiobaca</taxon>
    </lineage>
</organism>
<keyword evidence="4" id="KW-0479">Metal-binding</keyword>
<dbReference type="OrthoDB" id="7690664at2"/>
<dbReference type="SUPFAM" id="SSF102114">
    <property type="entry name" value="Radical SAM enzymes"/>
    <property type="match status" value="1"/>
</dbReference>
<keyword evidence="9" id="KW-1185">Reference proteome</keyword>
<comment type="cofactor">
    <cofactor evidence="1">
        <name>[4Fe-4S] cluster</name>
        <dbReference type="ChEBI" id="CHEBI:49883"/>
    </cofactor>
</comment>
<proteinExistence type="predicted"/>
<dbReference type="GO" id="GO:0003824">
    <property type="term" value="F:catalytic activity"/>
    <property type="evidence" value="ECO:0007669"/>
    <property type="project" value="InterPro"/>
</dbReference>
<reference evidence="8 9" key="1">
    <citation type="submission" date="2019-03" db="EMBL/GenBank/DDBJ databases">
        <title>Genomic Encyclopedia of Type Strains, Phase IV (KMG-IV): sequencing the most valuable type-strain genomes for metagenomic binning, comparative biology and taxonomic classification.</title>
        <authorList>
            <person name="Goeker M."/>
        </authorList>
    </citation>
    <scope>NUCLEOTIDE SEQUENCE [LARGE SCALE GENOMIC DNA]</scope>
    <source>
        <strain evidence="8 9">DSM 13587</strain>
    </source>
</reference>
<dbReference type="SFLD" id="SFLDG01067">
    <property type="entry name" value="SPASM/twitch_domain_containing"/>
    <property type="match status" value="1"/>
</dbReference>
<dbReference type="PROSITE" id="PS01305">
    <property type="entry name" value="MOAA_NIFB_PQQE"/>
    <property type="match status" value="1"/>
</dbReference>